<evidence type="ECO:0000256" key="2">
    <source>
        <dbReference type="ARBA" id="ARBA00023125"/>
    </source>
</evidence>
<dbReference type="SUPFAM" id="SSF48008">
    <property type="entry name" value="GntR ligand-binding domain-like"/>
    <property type="match status" value="1"/>
</dbReference>
<dbReference type="InterPro" id="IPR011711">
    <property type="entry name" value="GntR_C"/>
</dbReference>
<keyword evidence="3" id="KW-0804">Transcription</keyword>
<keyword evidence="7" id="KW-1185">Reference proteome</keyword>
<dbReference type="InterPro" id="IPR036388">
    <property type="entry name" value="WH-like_DNA-bd_sf"/>
</dbReference>
<dbReference type="InterPro" id="IPR008920">
    <property type="entry name" value="TF_FadR/GntR_C"/>
</dbReference>
<dbReference type="Gene3D" id="1.20.120.530">
    <property type="entry name" value="GntR ligand-binding domain-like"/>
    <property type="match status" value="1"/>
</dbReference>
<dbReference type="Gene3D" id="1.10.10.10">
    <property type="entry name" value="Winged helix-like DNA-binding domain superfamily/Winged helix DNA-binding domain"/>
    <property type="match status" value="2"/>
</dbReference>
<reference evidence="6" key="1">
    <citation type="submission" date="2021-01" db="EMBL/GenBank/DDBJ databases">
        <title>Rhizobium sp. strain KVB221 16S ribosomal RNA gene Genome sequencing and assembly.</title>
        <authorList>
            <person name="Kang M."/>
        </authorList>
    </citation>
    <scope>NUCLEOTIDE SEQUENCE</scope>
    <source>
        <strain evidence="6">KVB221</strain>
    </source>
</reference>
<evidence type="ECO:0000256" key="1">
    <source>
        <dbReference type="ARBA" id="ARBA00023015"/>
    </source>
</evidence>
<evidence type="ECO:0000313" key="6">
    <source>
        <dbReference type="EMBL" id="MBL0373062.1"/>
    </source>
</evidence>
<proteinExistence type="predicted"/>
<dbReference type="EMBL" id="JAEQNC010000006">
    <property type="protein sequence ID" value="MBL0373062.1"/>
    <property type="molecule type" value="Genomic_DNA"/>
</dbReference>
<keyword evidence="2" id="KW-0238">DNA-binding</keyword>
<comment type="caution">
    <text evidence="6">The sequence shown here is derived from an EMBL/GenBank/DDBJ whole genome shotgun (WGS) entry which is preliminary data.</text>
</comment>
<dbReference type="GO" id="GO:0003700">
    <property type="term" value="F:DNA-binding transcription factor activity"/>
    <property type="evidence" value="ECO:0007669"/>
    <property type="project" value="InterPro"/>
</dbReference>
<dbReference type="InterPro" id="IPR000524">
    <property type="entry name" value="Tscrpt_reg_HTH_GntR"/>
</dbReference>
<organism evidence="6 7">
    <name type="scientific">Rhizobium setariae</name>
    <dbReference type="NCBI Taxonomy" id="2801340"/>
    <lineage>
        <taxon>Bacteria</taxon>
        <taxon>Pseudomonadati</taxon>
        <taxon>Pseudomonadota</taxon>
        <taxon>Alphaproteobacteria</taxon>
        <taxon>Hyphomicrobiales</taxon>
        <taxon>Rhizobiaceae</taxon>
        <taxon>Rhizobium/Agrobacterium group</taxon>
        <taxon>Rhizobium</taxon>
    </lineage>
</organism>
<evidence type="ECO:0000256" key="3">
    <source>
        <dbReference type="ARBA" id="ARBA00023163"/>
    </source>
</evidence>
<keyword evidence="1" id="KW-0805">Transcription regulation</keyword>
<dbReference type="Proteomes" id="UP000633219">
    <property type="component" value="Unassembled WGS sequence"/>
</dbReference>
<accession>A0A936YUB9</accession>
<dbReference type="SUPFAM" id="SSF46785">
    <property type="entry name" value="Winged helix' DNA-binding domain"/>
    <property type="match status" value="2"/>
</dbReference>
<evidence type="ECO:0000259" key="5">
    <source>
        <dbReference type="SMART" id="SM00895"/>
    </source>
</evidence>
<feature type="domain" description="HTH gntR-type" evidence="4">
    <location>
        <begin position="95"/>
        <end position="151"/>
    </location>
</feature>
<feature type="domain" description="HTH gntR-type" evidence="4">
    <location>
        <begin position="16"/>
        <end position="73"/>
    </location>
</feature>
<name>A0A936YUB9_9HYPH</name>
<dbReference type="GO" id="GO:0003677">
    <property type="term" value="F:DNA binding"/>
    <property type="evidence" value="ECO:0007669"/>
    <property type="project" value="UniProtKB-KW"/>
</dbReference>
<sequence>MEEITSKVRQRHVELAQKILDYAIERGVPLGGRLTEQTLASHCNVSRTPIRKALQFLAERQIVAPEPEGGFQLAIEPASFPGLEDEAAPAEETELYNAILRDISAGRIGDSQTVASLQRRYAASRSAVQNALMKLAEENLAERAPGQQWLIKQFAISGDAVAKSYEFRLACEPLALTMPGFRRDAAALMSLRQSMEILRSMNESDFDQKLFERTDYDFHMLIARGSGNPFMSEALVTHHRRRKSSQPAMHINAFRLMQSNLEHIQILEQIEREQFDLAADLLRVHIQMSHFERPRLAGRGVPIAFRIAG</sequence>
<feature type="domain" description="GntR C-terminal" evidence="5">
    <location>
        <begin position="163"/>
        <end position="288"/>
    </location>
</feature>
<evidence type="ECO:0000259" key="4">
    <source>
        <dbReference type="SMART" id="SM00345"/>
    </source>
</evidence>
<dbReference type="PANTHER" id="PTHR43537">
    <property type="entry name" value="TRANSCRIPTIONAL REGULATOR, GNTR FAMILY"/>
    <property type="match status" value="1"/>
</dbReference>
<protein>
    <submittedName>
        <fullName evidence="6">GntR family transcriptional regulator</fullName>
    </submittedName>
</protein>
<dbReference type="Pfam" id="PF00392">
    <property type="entry name" value="GntR"/>
    <property type="match status" value="1"/>
</dbReference>
<dbReference type="AlphaFoldDB" id="A0A936YUB9"/>
<evidence type="ECO:0000313" key="7">
    <source>
        <dbReference type="Proteomes" id="UP000633219"/>
    </source>
</evidence>
<dbReference type="RefSeq" id="WP_201658839.1">
    <property type="nucleotide sequence ID" value="NZ_JAEQNC010000006.1"/>
</dbReference>
<dbReference type="SMART" id="SM00345">
    <property type="entry name" value="HTH_GNTR"/>
    <property type="match status" value="2"/>
</dbReference>
<gene>
    <name evidence="6" type="ORF">JJB09_13590</name>
</gene>
<dbReference type="Pfam" id="PF07729">
    <property type="entry name" value="FCD"/>
    <property type="match status" value="1"/>
</dbReference>
<dbReference type="InterPro" id="IPR036390">
    <property type="entry name" value="WH_DNA-bd_sf"/>
</dbReference>
<dbReference type="SMART" id="SM00895">
    <property type="entry name" value="FCD"/>
    <property type="match status" value="1"/>
</dbReference>
<dbReference type="PANTHER" id="PTHR43537:SF5">
    <property type="entry name" value="UXU OPERON TRANSCRIPTIONAL REGULATOR"/>
    <property type="match status" value="1"/>
</dbReference>